<protein>
    <submittedName>
        <fullName evidence="1">Uncharacterized protein</fullName>
    </submittedName>
</protein>
<dbReference type="Proteomes" id="UP000226712">
    <property type="component" value="Unassembled WGS sequence"/>
</dbReference>
<name>A0A2D6LPT7_9ARCH</name>
<evidence type="ECO:0000313" key="1">
    <source>
        <dbReference type="EMBL" id="MAG18195.1"/>
    </source>
</evidence>
<comment type="caution">
    <text evidence="1">The sequence shown here is derived from an EMBL/GenBank/DDBJ whole genome shotgun (WGS) entry which is preliminary data.</text>
</comment>
<evidence type="ECO:0000313" key="2">
    <source>
        <dbReference type="Proteomes" id="UP000226712"/>
    </source>
</evidence>
<dbReference type="EMBL" id="NZBD01000011">
    <property type="protein sequence ID" value="MAG18195.1"/>
    <property type="molecule type" value="Genomic_DNA"/>
</dbReference>
<accession>A0A2D6LPT7</accession>
<gene>
    <name evidence="1" type="ORF">CL944_01840</name>
</gene>
<organism evidence="1 2">
    <name type="scientific">Candidatus Iainarchaeum sp</name>
    <dbReference type="NCBI Taxonomy" id="3101447"/>
    <lineage>
        <taxon>Archaea</taxon>
        <taxon>Candidatus Iainarchaeota</taxon>
        <taxon>Candidatus Iainarchaeia</taxon>
        <taxon>Candidatus Iainarchaeales</taxon>
        <taxon>Candidatus Iainarchaeaceae</taxon>
        <taxon>Candidatus Iainarchaeum</taxon>
    </lineage>
</organism>
<reference evidence="2" key="1">
    <citation type="submission" date="2017-09" db="EMBL/GenBank/DDBJ databases">
        <title>The Reconstruction of 2,631 Draft Metagenome-Assembled Genomes from the Global Oceans.</title>
        <authorList>
            <person name="Tully B.J."/>
            <person name="Graham E.D."/>
            <person name="Heidelberg J.F."/>
        </authorList>
    </citation>
    <scope>NUCLEOTIDE SEQUENCE [LARGE SCALE GENOMIC DNA]</scope>
</reference>
<sequence>MGIRNALGRFFRKKRNPNLGQEAKLTAEHSAHAGRDPNLGQKVSLTAKHSAPATGSKVVLTPEEAAKIRKQALREEEN</sequence>
<dbReference type="AlphaFoldDB" id="A0A2D6LPT7"/>
<proteinExistence type="predicted"/>